<evidence type="ECO:0000313" key="1">
    <source>
        <dbReference type="EMBL" id="APL96126.1"/>
    </source>
</evidence>
<reference evidence="1 2" key="1">
    <citation type="journal article" date="2012" name="J. Bacteriol.">
        <title>Genome sequence of Sphingobium indicum B90A, a hexachlorocyclohexane-degrading bacterium.</title>
        <authorList>
            <person name="Anand S."/>
            <person name="Sangwan N."/>
            <person name="Lata P."/>
            <person name="Kaur J."/>
            <person name="Dua A."/>
            <person name="Singh A.K."/>
            <person name="Verma M."/>
            <person name="Kaur J."/>
            <person name="Khurana J.P."/>
            <person name="Khurana P."/>
            <person name="Mathur S."/>
            <person name="Lal R."/>
        </authorList>
    </citation>
    <scope>NUCLEOTIDE SEQUENCE [LARGE SCALE GENOMIC DNA]</scope>
    <source>
        <strain evidence="2">DSM 16412 / CCM 7286 / MTCC 6364 / B90A</strain>
    </source>
</reference>
<accession>A0A1L5BTB6</accession>
<dbReference type="EMBL" id="CP013070">
    <property type="protein sequence ID" value="APL96126.1"/>
    <property type="molecule type" value="Genomic_DNA"/>
</dbReference>
<dbReference type="Pfam" id="PF03692">
    <property type="entry name" value="CxxCxxCC"/>
    <property type="match status" value="1"/>
</dbReference>
<name>A0A1L5BTB6_SPHIB</name>
<evidence type="ECO:0008006" key="3">
    <source>
        <dbReference type="Google" id="ProtNLM"/>
    </source>
</evidence>
<dbReference type="KEGG" id="sinb:SIDU_17280"/>
<organism evidence="1 2">
    <name type="scientific">Sphingobium indicum (strain DSM 16412 / CCM 7286 / MTCC 6364 / B90A)</name>
    <dbReference type="NCBI Taxonomy" id="861109"/>
    <lineage>
        <taxon>Bacteria</taxon>
        <taxon>Pseudomonadati</taxon>
        <taxon>Pseudomonadota</taxon>
        <taxon>Alphaproteobacteria</taxon>
        <taxon>Sphingomonadales</taxon>
        <taxon>Sphingomonadaceae</taxon>
        <taxon>Sphingobium</taxon>
    </lineage>
</organism>
<gene>
    <name evidence="1" type="ORF">SIDU_17280</name>
</gene>
<dbReference type="InterPro" id="IPR005358">
    <property type="entry name" value="Puta_zinc/iron-chelating_dom"/>
</dbReference>
<dbReference type="AlphaFoldDB" id="A0A1L5BTB6"/>
<evidence type="ECO:0000313" key="2">
    <source>
        <dbReference type="Proteomes" id="UP000004550"/>
    </source>
</evidence>
<proteinExistence type="predicted"/>
<protein>
    <recommendedName>
        <fullName evidence="3">Fe-S oxidoreductase</fullName>
    </recommendedName>
</protein>
<dbReference type="Proteomes" id="UP000004550">
    <property type="component" value="Chromosome"/>
</dbReference>
<dbReference type="RefSeq" id="WP_007686813.1">
    <property type="nucleotide sequence ID" value="NZ_CP013070.1"/>
</dbReference>
<sequence>MTATPPADPRFAANAIPCDGCTLCCFNEQVILRPEAGDVLEDFDWEYIASDLYPGQRVPALKRDPATGHCVYLTETGCSIHERAPAICRRYHCARTFKALGRMSRSRRDILWAMGNVLDRAQVERGRDRLQRARELGLDHLIDTDAQVRAFERIADAHKSGRR</sequence>